<dbReference type="Proteomes" id="UP000661112">
    <property type="component" value="Unassembled WGS sequence"/>
</dbReference>
<keyword evidence="2" id="KW-1185">Reference proteome</keyword>
<reference evidence="1 2" key="1">
    <citation type="journal article" date="2020" name="ISME J.">
        <title>Comparative genomics reveals insights into cyanobacterial evolution and habitat adaptation.</title>
        <authorList>
            <person name="Chen M.Y."/>
            <person name="Teng W.K."/>
            <person name="Zhao L."/>
            <person name="Hu C.X."/>
            <person name="Zhou Y.K."/>
            <person name="Han B.P."/>
            <person name="Song L.R."/>
            <person name="Shu W.S."/>
        </authorList>
    </citation>
    <scope>NUCLEOTIDE SEQUENCE [LARGE SCALE GENOMIC DNA]</scope>
    <source>
        <strain evidence="1 2">FACHB-119</strain>
    </source>
</reference>
<proteinExistence type="predicted"/>
<dbReference type="Pfam" id="PF11691">
    <property type="entry name" value="DUF3288"/>
    <property type="match status" value="1"/>
</dbReference>
<accession>A0ABR8D861</accession>
<protein>
    <submittedName>
        <fullName evidence="1">DUF3288 family protein</fullName>
    </submittedName>
</protein>
<organism evidence="1 2">
    <name type="scientific">Anabaena azotica FACHB-119</name>
    <dbReference type="NCBI Taxonomy" id="947527"/>
    <lineage>
        <taxon>Bacteria</taxon>
        <taxon>Bacillati</taxon>
        <taxon>Cyanobacteriota</taxon>
        <taxon>Cyanophyceae</taxon>
        <taxon>Nostocales</taxon>
        <taxon>Nostocaceae</taxon>
        <taxon>Anabaena</taxon>
        <taxon>Anabaena azotica</taxon>
    </lineage>
</organism>
<dbReference type="EMBL" id="JACJSG010000024">
    <property type="protein sequence ID" value="MBD2502460.1"/>
    <property type="molecule type" value="Genomic_DNA"/>
</dbReference>
<dbReference type="RefSeq" id="WP_190474727.1">
    <property type="nucleotide sequence ID" value="NZ_JACJSG010000024.1"/>
</dbReference>
<evidence type="ECO:0000313" key="2">
    <source>
        <dbReference type="Proteomes" id="UP000661112"/>
    </source>
</evidence>
<comment type="caution">
    <text evidence="1">The sequence shown here is derived from an EMBL/GenBank/DDBJ whole genome shotgun (WGS) entry which is preliminary data.</text>
</comment>
<name>A0ABR8D861_9NOST</name>
<sequence>MTEQKGGKDQQHPLYNRDRPLINNILQTPAPSDQDLAELARLRIRYQGFPGARDIQQDLDEVLQQWGLTESELFEKTRQIHQVGGIYKSRGKREEQDWN</sequence>
<dbReference type="InterPro" id="IPR021705">
    <property type="entry name" value="DUF3288"/>
</dbReference>
<gene>
    <name evidence="1" type="ORF">H6G83_17895</name>
</gene>
<evidence type="ECO:0000313" key="1">
    <source>
        <dbReference type="EMBL" id="MBD2502460.1"/>
    </source>
</evidence>